<dbReference type="AlphaFoldDB" id="A0A5D3B5I0"/>
<feature type="region of interest" description="Disordered" evidence="1">
    <location>
        <begin position="1"/>
        <end position="24"/>
    </location>
</feature>
<sequence length="102" mass="11816">MLPRTILPPATSAPAPPPCQKTLDSDYDLVESGWRYVSERGIYKTKNARRMDLVRTFRDQTEIVDFLDSLPYDVNHENTSLRYGTKPDWLDVPGPRGHTRRR</sequence>
<proteinExistence type="predicted"/>
<organism evidence="2 3">
    <name type="scientific">Cryptococcus floricola</name>
    <dbReference type="NCBI Taxonomy" id="2591691"/>
    <lineage>
        <taxon>Eukaryota</taxon>
        <taxon>Fungi</taxon>
        <taxon>Dikarya</taxon>
        <taxon>Basidiomycota</taxon>
        <taxon>Agaricomycotina</taxon>
        <taxon>Tremellomycetes</taxon>
        <taxon>Tremellales</taxon>
        <taxon>Cryptococcaceae</taxon>
        <taxon>Cryptococcus</taxon>
    </lineage>
</organism>
<evidence type="ECO:0000256" key="1">
    <source>
        <dbReference type="SAM" id="MobiDB-lite"/>
    </source>
</evidence>
<evidence type="ECO:0000313" key="3">
    <source>
        <dbReference type="Proteomes" id="UP000322245"/>
    </source>
</evidence>
<evidence type="ECO:0000313" key="2">
    <source>
        <dbReference type="EMBL" id="TYJ57899.1"/>
    </source>
</evidence>
<name>A0A5D3B5I0_9TREE</name>
<protein>
    <submittedName>
        <fullName evidence="2">Uncharacterized protein</fullName>
    </submittedName>
</protein>
<dbReference type="EMBL" id="NIDF01000008">
    <property type="protein sequence ID" value="TYJ57899.1"/>
    <property type="molecule type" value="Genomic_DNA"/>
</dbReference>
<keyword evidence="3" id="KW-1185">Reference proteome</keyword>
<comment type="caution">
    <text evidence="2">The sequence shown here is derived from an EMBL/GenBank/DDBJ whole genome shotgun (WGS) entry which is preliminary data.</text>
</comment>
<reference evidence="2 3" key="1">
    <citation type="submission" date="2017-05" db="EMBL/GenBank/DDBJ databases">
        <title>The Genome Sequence of Tsuchiyaea wingfieldii DSM 27421.</title>
        <authorList>
            <person name="Cuomo C."/>
            <person name="Passer A."/>
            <person name="Billmyre B."/>
            <person name="Heitman J."/>
        </authorList>
    </citation>
    <scope>NUCLEOTIDE SEQUENCE [LARGE SCALE GENOMIC DNA]</scope>
    <source>
        <strain evidence="2 3">DSM 27421</strain>
    </source>
</reference>
<accession>A0A5D3B5I0</accession>
<gene>
    <name evidence="2" type="ORF">B9479_001254</name>
</gene>
<dbReference type="Proteomes" id="UP000322245">
    <property type="component" value="Unassembled WGS sequence"/>
</dbReference>